<dbReference type="Pfam" id="PF08279">
    <property type="entry name" value="HTH_11"/>
    <property type="match status" value="1"/>
</dbReference>
<evidence type="ECO:0000259" key="1">
    <source>
        <dbReference type="Pfam" id="PF08279"/>
    </source>
</evidence>
<evidence type="ECO:0000313" key="2">
    <source>
        <dbReference type="EMBL" id="EGK60602.1"/>
    </source>
</evidence>
<accession>F5RL95</accession>
<dbReference type="RefSeq" id="WP_006305891.1">
    <property type="nucleotide sequence ID" value="NZ_GL892076.1"/>
</dbReference>
<name>F5RL95_9FIRM</name>
<evidence type="ECO:0000313" key="3">
    <source>
        <dbReference type="Proteomes" id="UP000004067"/>
    </source>
</evidence>
<sequence>MKVQNRRVISLLKIFHEKTNLVTSHYLAQVLGVSTRTVRSDIKELSNLLKKCGACIAATT</sequence>
<comment type="caution">
    <text evidence="2">The sequence shown here is derived from an EMBL/GenBank/DDBJ whole genome shotgun (WGS) entry which is preliminary data.</text>
</comment>
<feature type="domain" description="Helix-turn-helix type 11" evidence="1">
    <location>
        <begin position="7"/>
        <end position="49"/>
    </location>
</feature>
<dbReference type="SUPFAM" id="SSF46785">
    <property type="entry name" value="Winged helix' DNA-binding domain"/>
    <property type="match status" value="1"/>
</dbReference>
<dbReference type="Proteomes" id="UP000004067">
    <property type="component" value="Unassembled WGS sequence"/>
</dbReference>
<dbReference type="InterPro" id="IPR036388">
    <property type="entry name" value="WH-like_DNA-bd_sf"/>
</dbReference>
<dbReference type="Gene3D" id="1.10.10.10">
    <property type="entry name" value="Winged helix-like DNA-binding domain superfamily/Winged helix DNA-binding domain"/>
    <property type="match status" value="1"/>
</dbReference>
<dbReference type="InterPro" id="IPR013196">
    <property type="entry name" value="HTH_11"/>
</dbReference>
<reference evidence="2 3" key="1">
    <citation type="submission" date="2011-04" db="EMBL/GenBank/DDBJ databases">
        <authorList>
            <person name="Muzny D."/>
            <person name="Qin X."/>
            <person name="Deng J."/>
            <person name="Jiang H."/>
            <person name="Liu Y."/>
            <person name="Qu J."/>
            <person name="Song X.-Z."/>
            <person name="Zhang L."/>
            <person name="Thornton R."/>
            <person name="Coyle M."/>
            <person name="Francisco L."/>
            <person name="Jackson L."/>
            <person name="Javaid M."/>
            <person name="Korchina V."/>
            <person name="Kovar C."/>
            <person name="Mata R."/>
            <person name="Mathew T."/>
            <person name="Ngo R."/>
            <person name="Nguyen L."/>
            <person name="Nguyen N."/>
            <person name="Okwuonu G."/>
            <person name="Ongeri F."/>
            <person name="Pham C."/>
            <person name="Simmons D."/>
            <person name="Wilczek-Boney K."/>
            <person name="Hale W."/>
            <person name="Jakkamsetti A."/>
            <person name="Pham P."/>
            <person name="Ruth R."/>
            <person name="San Lucas F."/>
            <person name="Warren J."/>
            <person name="Zhang J."/>
            <person name="Zhao Z."/>
            <person name="Zhou C."/>
            <person name="Zhu D."/>
            <person name="Lee S."/>
            <person name="Bess C."/>
            <person name="Blankenburg K."/>
            <person name="Forbes L."/>
            <person name="Fu Q."/>
            <person name="Gubbala S."/>
            <person name="Hirani K."/>
            <person name="Jayaseelan J.C."/>
            <person name="Lara F."/>
            <person name="Munidasa M."/>
            <person name="Palculict T."/>
            <person name="Patil S."/>
            <person name="Pu L.-L."/>
            <person name="Saada N."/>
            <person name="Tang L."/>
            <person name="Weissenberger G."/>
            <person name="Zhu Y."/>
            <person name="Hemphill L."/>
            <person name="Shang Y."/>
            <person name="Youmans B."/>
            <person name="Ayvaz T."/>
            <person name="Ross M."/>
            <person name="Santibanez J."/>
            <person name="Aqrawi P."/>
            <person name="Gross S."/>
            <person name="Joshi V."/>
            <person name="Fowler G."/>
            <person name="Nazareth L."/>
            <person name="Reid J."/>
            <person name="Worley K."/>
            <person name="Petrosino J."/>
            <person name="Highlander S."/>
            <person name="Gibbs R."/>
        </authorList>
    </citation>
    <scope>NUCLEOTIDE SEQUENCE [LARGE SCALE GENOMIC DNA]</scope>
    <source>
        <strain evidence="2 3">DSM 2778</strain>
    </source>
</reference>
<protein>
    <submittedName>
        <fullName evidence="2">BglG family transcription antiterminator</fullName>
    </submittedName>
</protein>
<proteinExistence type="predicted"/>
<keyword evidence="3" id="KW-1185">Reference proteome</keyword>
<dbReference type="InterPro" id="IPR036390">
    <property type="entry name" value="WH_DNA-bd_sf"/>
</dbReference>
<dbReference type="EMBL" id="AFHQ01000029">
    <property type="protein sequence ID" value="EGK60602.1"/>
    <property type="molecule type" value="Genomic_DNA"/>
</dbReference>
<dbReference type="STRING" id="888060.HMPREF9081_0982"/>
<dbReference type="HOGENOM" id="CLU_2932827_0_0_9"/>
<dbReference type="AlphaFoldDB" id="F5RL95"/>
<gene>
    <name evidence="2" type="primary">licR</name>
    <name evidence="2" type="ORF">HMPREF9081_0982</name>
</gene>
<organism evidence="2 3">
    <name type="scientific">Centipeda periodontii DSM 2778</name>
    <dbReference type="NCBI Taxonomy" id="888060"/>
    <lineage>
        <taxon>Bacteria</taxon>
        <taxon>Bacillati</taxon>
        <taxon>Bacillota</taxon>
        <taxon>Negativicutes</taxon>
        <taxon>Selenomonadales</taxon>
        <taxon>Selenomonadaceae</taxon>
        <taxon>Centipeda</taxon>
    </lineage>
</organism>